<feature type="transmembrane region" description="Helical" evidence="5">
    <location>
        <begin position="366"/>
        <end position="385"/>
    </location>
</feature>
<feature type="transmembrane region" description="Helical" evidence="5">
    <location>
        <begin position="210"/>
        <end position="235"/>
    </location>
</feature>
<dbReference type="GO" id="GO:0016301">
    <property type="term" value="F:kinase activity"/>
    <property type="evidence" value="ECO:0007669"/>
    <property type="project" value="UniProtKB-KW"/>
</dbReference>
<feature type="transmembrane region" description="Helical" evidence="5">
    <location>
        <begin position="151"/>
        <end position="171"/>
    </location>
</feature>
<dbReference type="Gene3D" id="3.30.565.10">
    <property type="entry name" value="Histidine kinase-like ATPase, C-terminal domain"/>
    <property type="match status" value="1"/>
</dbReference>
<name>A0A6S6TCX3_9GAMM</name>
<proteinExistence type="predicted"/>
<keyword evidence="3" id="KW-0902">Two-component regulatory system</keyword>
<evidence type="ECO:0000256" key="5">
    <source>
        <dbReference type="SAM" id="Phobius"/>
    </source>
</evidence>
<dbReference type="PANTHER" id="PTHR24421:SF63">
    <property type="entry name" value="SENSOR HISTIDINE KINASE DESK"/>
    <property type="match status" value="1"/>
</dbReference>
<evidence type="ECO:0000256" key="4">
    <source>
        <dbReference type="SAM" id="Coils"/>
    </source>
</evidence>
<feature type="transmembrane region" description="Helical" evidence="5">
    <location>
        <begin position="180"/>
        <end position="198"/>
    </location>
</feature>
<evidence type="ECO:0000256" key="3">
    <source>
        <dbReference type="ARBA" id="ARBA00023012"/>
    </source>
</evidence>
<evidence type="ECO:0000256" key="1">
    <source>
        <dbReference type="ARBA" id="ARBA00022679"/>
    </source>
</evidence>
<dbReference type="AlphaFoldDB" id="A0A6S6TCX3"/>
<gene>
    <name evidence="6" type="ORF">HELGO_WM39917</name>
</gene>
<reference evidence="6" key="1">
    <citation type="submission" date="2020-01" db="EMBL/GenBank/DDBJ databases">
        <authorList>
            <person name="Meier V. D."/>
            <person name="Meier V D."/>
        </authorList>
    </citation>
    <scope>NUCLEOTIDE SEQUENCE</scope>
    <source>
        <strain evidence="6">HLG_WM_MAG_07</strain>
    </source>
</reference>
<dbReference type="InterPro" id="IPR036890">
    <property type="entry name" value="HATPase_C_sf"/>
</dbReference>
<feature type="transmembrane region" description="Helical" evidence="5">
    <location>
        <begin position="391"/>
        <end position="409"/>
    </location>
</feature>
<feature type="transmembrane region" description="Helical" evidence="5">
    <location>
        <begin position="303"/>
        <end position="323"/>
    </location>
</feature>
<organism evidence="6">
    <name type="scientific">uncultured Thiotrichaceae bacterium</name>
    <dbReference type="NCBI Taxonomy" id="298394"/>
    <lineage>
        <taxon>Bacteria</taxon>
        <taxon>Pseudomonadati</taxon>
        <taxon>Pseudomonadota</taxon>
        <taxon>Gammaproteobacteria</taxon>
        <taxon>Thiotrichales</taxon>
        <taxon>Thiotrichaceae</taxon>
        <taxon>environmental samples</taxon>
    </lineage>
</organism>
<feature type="transmembrane region" description="Helical" evidence="5">
    <location>
        <begin position="335"/>
        <end position="354"/>
    </location>
</feature>
<accession>A0A6S6TCX3</accession>
<keyword evidence="4" id="KW-0175">Coiled coil</keyword>
<protein>
    <submittedName>
        <fullName evidence="6">Uncharacterized protein</fullName>
    </submittedName>
</protein>
<keyword evidence="5" id="KW-0472">Membrane</keyword>
<dbReference type="PANTHER" id="PTHR24421">
    <property type="entry name" value="NITRATE/NITRITE SENSOR PROTEIN NARX-RELATED"/>
    <property type="match status" value="1"/>
</dbReference>
<evidence type="ECO:0000256" key="2">
    <source>
        <dbReference type="ARBA" id="ARBA00022777"/>
    </source>
</evidence>
<dbReference type="Gene3D" id="1.20.5.1930">
    <property type="match status" value="1"/>
</dbReference>
<feature type="transmembrane region" description="Helical" evidence="5">
    <location>
        <begin position="16"/>
        <end position="35"/>
    </location>
</feature>
<feature type="transmembrane region" description="Helical" evidence="5">
    <location>
        <begin position="242"/>
        <end position="260"/>
    </location>
</feature>
<keyword evidence="2" id="KW-0418">Kinase</keyword>
<keyword evidence="5" id="KW-1133">Transmembrane helix</keyword>
<keyword evidence="1" id="KW-0808">Transferase</keyword>
<keyword evidence="5" id="KW-0812">Transmembrane</keyword>
<sequence>MNAPYNTISSALNKSLIIATVAFILVVLYIAQLLMGSPWIGLQLQTTPENRGLIVKAVKHPELSGHIKAGERIDAIKSGKLPYMLLDNRALVDDPDNYPVLQEYNAAMQYNAALYARLTAAPEITVKTSTGREISFKPLVSRSLFSLSPNFWISNFTALVGLLFAAAIWAYRRQDLTTRLLFACGLFFAIASTVSAIYGSRGLAMNPDWYAFLIAINHLAMPMVAYSLLALVLIYPHRLVPFPVVVICLLIPVVLWLNTLAQWTDLPFHTFYLGMMLAFLGGIPPSIQQWRLSKHKPLERAALMWMLLSIYIASGCEIFLYLVPTIFGHAPALPLWAAQLIFLPLYIGFIMGVFRYRLFDVERWWLLSWHWVLSGLLIIGIDLLLVSVLHLQALGALSVAMILVAWLYFPLRQWLWRHLGQTPEAHLENHIHDFIKIFLGAKQQDDFKQHWLTLLQQVFSASSVEIAGGVIASPKIGEQGMNLLIPGINGDYHIDLYGKHHSSRLFSKQDITLAATLNELATHTKTLQQAKEQGANLERNRIMRDLHDDVGANLVSMIYRAHDKAETELARETLTLLRETIYTLDDKAVTRLSLAIAKWRQETQQRCLAADVCLEWEVGQIPSLHELDARQLVNLGRVLRETLTNALKHAQPKHFSARFWEQAGKLHILLAHDGNVTSPQKWIEGKGIPGMRTRIHELHGEIDWALTDRLETRLSVPLHRKTGDENHA</sequence>
<feature type="transmembrane region" description="Helical" evidence="5">
    <location>
        <begin position="266"/>
        <end position="283"/>
    </location>
</feature>
<dbReference type="GO" id="GO:0000160">
    <property type="term" value="P:phosphorelay signal transduction system"/>
    <property type="evidence" value="ECO:0007669"/>
    <property type="project" value="UniProtKB-KW"/>
</dbReference>
<dbReference type="EMBL" id="CACVAY010000067">
    <property type="protein sequence ID" value="CAA6814257.1"/>
    <property type="molecule type" value="Genomic_DNA"/>
</dbReference>
<dbReference type="InterPro" id="IPR050482">
    <property type="entry name" value="Sensor_HK_TwoCompSys"/>
</dbReference>
<evidence type="ECO:0000313" key="6">
    <source>
        <dbReference type="EMBL" id="CAA6814257.1"/>
    </source>
</evidence>
<feature type="coiled-coil region" evidence="4">
    <location>
        <begin position="513"/>
        <end position="540"/>
    </location>
</feature>